<dbReference type="InterPro" id="IPR002586">
    <property type="entry name" value="CobQ/CobB/MinD/ParA_Nub-bd_dom"/>
</dbReference>
<dbReference type="CDD" id="cd01750">
    <property type="entry name" value="GATase1_CobQ"/>
    <property type="match status" value="1"/>
</dbReference>
<dbReference type="EMBL" id="UINC01001533">
    <property type="protein sequence ID" value="SUZ83034.1"/>
    <property type="molecule type" value="Genomic_DNA"/>
</dbReference>
<proteinExistence type="inferred from homology"/>
<reference evidence="6" key="1">
    <citation type="submission" date="2018-05" db="EMBL/GenBank/DDBJ databases">
        <authorList>
            <person name="Lanie J.A."/>
            <person name="Ng W.-L."/>
            <person name="Kazmierczak K.M."/>
            <person name="Andrzejewski T.M."/>
            <person name="Davidsen T.M."/>
            <person name="Wayne K.J."/>
            <person name="Tettelin H."/>
            <person name="Glass J.I."/>
            <person name="Rusch D."/>
            <person name="Podicherti R."/>
            <person name="Tsui H.-C.T."/>
            <person name="Winkler M.E."/>
        </authorList>
    </citation>
    <scope>NUCLEOTIDE SEQUENCE</scope>
</reference>
<dbReference type="PROSITE" id="PS51274">
    <property type="entry name" value="GATASE_COBBQ"/>
    <property type="match status" value="1"/>
</dbReference>
<dbReference type="InterPro" id="IPR047045">
    <property type="entry name" value="CobQ_N"/>
</dbReference>
<evidence type="ECO:0000256" key="3">
    <source>
        <dbReference type="ARBA" id="ARBA00022962"/>
    </source>
</evidence>
<organism evidence="6">
    <name type="scientific">marine metagenome</name>
    <dbReference type="NCBI Taxonomy" id="408172"/>
    <lineage>
        <taxon>unclassified sequences</taxon>
        <taxon>metagenomes</taxon>
        <taxon>ecological metagenomes</taxon>
    </lineage>
</organism>
<dbReference type="Gene3D" id="3.40.50.880">
    <property type="match status" value="1"/>
</dbReference>
<evidence type="ECO:0000313" key="6">
    <source>
        <dbReference type="EMBL" id="SUZ83034.1"/>
    </source>
</evidence>
<dbReference type="InterPro" id="IPR011698">
    <property type="entry name" value="GATase_3"/>
</dbReference>
<evidence type="ECO:0000256" key="2">
    <source>
        <dbReference type="ARBA" id="ARBA00022573"/>
    </source>
</evidence>
<accession>A0A381QVP9</accession>
<dbReference type="PANTHER" id="PTHR21343:SF1">
    <property type="entry name" value="COBYRIC ACID SYNTHASE"/>
    <property type="match status" value="1"/>
</dbReference>
<comment type="pathway">
    <text evidence="1">Cofactor biosynthesis; adenosylcobalamin biosynthesis.</text>
</comment>
<dbReference type="InterPro" id="IPR027417">
    <property type="entry name" value="P-loop_NTPase"/>
</dbReference>
<gene>
    <name evidence="6" type="ORF">METZ01_LOCUS35888</name>
</gene>
<keyword evidence="3" id="KW-0315">Glutamine amidotransferase</keyword>
<dbReference type="PANTHER" id="PTHR21343">
    <property type="entry name" value="DETHIOBIOTIN SYNTHETASE"/>
    <property type="match status" value="1"/>
</dbReference>
<evidence type="ECO:0000259" key="4">
    <source>
        <dbReference type="Pfam" id="PF01656"/>
    </source>
</evidence>
<dbReference type="Pfam" id="PF01656">
    <property type="entry name" value="CbiA"/>
    <property type="match status" value="1"/>
</dbReference>
<dbReference type="NCBIfam" id="NF001989">
    <property type="entry name" value="PRK00784.1"/>
    <property type="match status" value="1"/>
</dbReference>
<protein>
    <submittedName>
        <fullName evidence="6">Uncharacterized protein</fullName>
    </submittedName>
</protein>
<dbReference type="SUPFAM" id="SSF52540">
    <property type="entry name" value="P-loop containing nucleoside triphosphate hydrolases"/>
    <property type="match status" value="1"/>
</dbReference>
<dbReference type="Pfam" id="PF07685">
    <property type="entry name" value="GATase_3"/>
    <property type="match status" value="2"/>
</dbReference>
<dbReference type="GO" id="GO:0009236">
    <property type="term" value="P:cobalamin biosynthetic process"/>
    <property type="evidence" value="ECO:0007669"/>
    <property type="project" value="UniProtKB-UniPathway"/>
</dbReference>
<evidence type="ECO:0000256" key="1">
    <source>
        <dbReference type="ARBA" id="ARBA00004953"/>
    </source>
</evidence>
<dbReference type="SUPFAM" id="SSF52317">
    <property type="entry name" value="Class I glutamine amidotransferase-like"/>
    <property type="match status" value="1"/>
</dbReference>
<feature type="domain" description="CobQ/CobB/MinD/ParA nucleotide binding" evidence="4">
    <location>
        <begin position="5"/>
        <end position="228"/>
    </location>
</feature>
<feature type="domain" description="CobB/CobQ-like glutamine amidotransferase" evidence="5">
    <location>
        <begin position="250"/>
        <end position="349"/>
    </location>
</feature>
<dbReference type="InterPro" id="IPR029062">
    <property type="entry name" value="Class_I_gatase-like"/>
</dbReference>
<dbReference type="InterPro" id="IPR004459">
    <property type="entry name" value="CobQ_synth"/>
</dbReference>
<sequence>MPEILMFQGTGSGVGKSVLAAGFCRLLKNRGFRVLPFKAQNMALNSGVTPEGLEMGRAQFVQAEACGVFPDVRMNPVLLKPQGAGESQLIRMGKVVRTCSAREYYTMAEENFRIAKEAFDSLKTEADWIVMEGAGSPAEINLQATDIVNMRMAEYAGAKVILIGDIDRGGVFAWLKGTYDLIQARHRPLLHGMLINKFRGDVSLLHPGIELFNQIVPVPVMGVVPWREMKLEDEDSQNLQSKIVTDAKLEVAIIRLPYISNFTDFDPLKQISEISVRFVNSVAELESAELIIIPGSKNTLYDLRFLHQKGFAEKLKKLSGRTWILGICGGFQMLGEKVDDPYNMESSATTGESSVAEKSGTSAKSGTAEKCVAQANFATASSESGLGLLPMTTVLEGDKKLVRREYKGQNWLAGLNWTGYEIHLGQTEFHEKPQEPFVVPEVPEAHKAALGVIERKRKIIGTYIHGWLESPEVIQQLFALFSSETFEIPFSFQETKEREMDELALFLEKHCEIEKILRN</sequence>
<dbReference type="NCBIfam" id="TIGR00313">
    <property type="entry name" value="cobQ"/>
    <property type="match status" value="1"/>
</dbReference>
<dbReference type="HAMAP" id="MF_00028">
    <property type="entry name" value="CobQ"/>
    <property type="match status" value="1"/>
</dbReference>
<dbReference type="AlphaFoldDB" id="A0A381QVP9"/>
<dbReference type="InterPro" id="IPR033949">
    <property type="entry name" value="CobQ_GATase1"/>
</dbReference>
<name>A0A381QVP9_9ZZZZ</name>
<dbReference type="UniPathway" id="UPA00148"/>
<feature type="domain" description="CobB/CobQ-like glutamine amidotransferase" evidence="5">
    <location>
        <begin position="380"/>
        <end position="471"/>
    </location>
</feature>
<dbReference type="GO" id="GO:0003824">
    <property type="term" value="F:catalytic activity"/>
    <property type="evidence" value="ECO:0007669"/>
    <property type="project" value="InterPro"/>
</dbReference>
<dbReference type="CDD" id="cd05389">
    <property type="entry name" value="CobQ_N"/>
    <property type="match status" value="1"/>
</dbReference>
<evidence type="ECO:0000259" key="5">
    <source>
        <dbReference type="Pfam" id="PF07685"/>
    </source>
</evidence>
<dbReference type="Gene3D" id="3.40.50.300">
    <property type="entry name" value="P-loop containing nucleotide triphosphate hydrolases"/>
    <property type="match status" value="1"/>
</dbReference>
<keyword evidence="2" id="KW-0169">Cobalamin biosynthesis</keyword>